<dbReference type="Pfam" id="PF00059">
    <property type="entry name" value="Lectin_C"/>
    <property type="match status" value="1"/>
</dbReference>
<proteinExistence type="predicted"/>
<dbReference type="InterPro" id="IPR001304">
    <property type="entry name" value="C-type_lectin-like"/>
</dbReference>
<keyword evidence="5" id="KW-1015">Disulfide bond</keyword>
<comment type="subcellular location">
    <subcellularLocation>
        <location evidence="1">Membrane</location>
        <topology evidence="1">Single-pass type II membrane protein</topology>
    </subcellularLocation>
</comment>
<evidence type="ECO:0000313" key="8">
    <source>
        <dbReference type="Ensembl" id="ENSLOCP00000009111.1"/>
    </source>
</evidence>
<reference evidence="8" key="2">
    <citation type="submission" date="2025-08" db="UniProtKB">
        <authorList>
            <consortium name="Ensembl"/>
        </authorList>
    </citation>
    <scope>IDENTIFICATION</scope>
</reference>
<dbReference type="GO" id="GO:0030246">
    <property type="term" value="F:carbohydrate binding"/>
    <property type="evidence" value="ECO:0007669"/>
    <property type="project" value="UniProtKB-KW"/>
</dbReference>
<dbReference type="OMA" id="HLCEPFT"/>
<accession>W5ML52</accession>
<dbReference type="STRING" id="7918.ENSLOCP00000009111"/>
<dbReference type="eggNOG" id="KOG4297">
    <property type="taxonomic scope" value="Eukaryota"/>
</dbReference>
<reference evidence="8" key="3">
    <citation type="submission" date="2025-09" db="UniProtKB">
        <authorList>
            <consortium name="Ensembl"/>
        </authorList>
    </citation>
    <scope>IDENTIFICATION</scope>
</reference>
<keyword evidence="6" id="KW-0812">Transmembrane</keyword>
<dbReference type="HOGENOM" id="CLU_075585_0_0_1"/>
<evidence type="ECO:0000256" key="2">
    <source>
        <dbReference type="ARBA" id="ARBA00022734"/>
    </source>
</evidence>
<dbReference type="PANTHER" id="PTHR46784:SF1">
    <property type="entry name" value="KILLER CELL LECTIN-LIKE RECEPTOR SUBFAMILY B MEMBER 1"/>
    <property type="match status" value="1"/>
</dbReference>
<dbReference type="SMART" id="SM00034">
    <property type="entry name" value="CLECT"/>
    <property type="match status" value="1"/>
</dbReference>
<dbReference type="InterPro" id="IPR051527">
    <property type="entry name" value="KLR_subfamily_B"/>
</dbReference>
<dbReference type="EMBL" id="AHAT01034774">
    <property type="status" value="NOT_ANNOTATED_CDS"/>
    <property type="molecule type" value="Genomic_DNA"/>
</dbReference>
<evidence type="ECO:0000313" key="9">
    <source>
        <dbReference type="Proteomes" id="UP000018468"/>
    </source>
</evidence>
<dbReference type="Ensembl" id="ENSLOCT00000009122.1">
    <property type="protein sequence ID" value="ENSLOCP00000009111.1"/>
    <property type="gene ID" value="ENSLOCG00000007510.1"/>
</dbReference>
<keyword evidence="3" id="KW-0735">Signal-anchor</keyword>
<dbReference type="InterPro" id="IPR016186">
    <property type="entry name" value="C-type_lectin-like/link_sf"/>
</dbReference>
<evidence type="ECO:0000256" key="1">
    <source>
        <dbReference type="ARBA" id="ARBA00004606"/>
    </source>
</evidence>
<organism evidence="8 9">
    <name type="scientific">Lepisosteus oculatus</name>
    <name type="common">Spotted gar</name>
    <dbReference type="NCBI Taxonomy" id="7918"/>
    <lineage>
        <taxon>Eukaryota</taxon>
        <taxon>Metazoa</taxon>
        <taxon>Chordata</taxon>
        <taxon>Craniata</taxon>
        <taxon>Vertebrata</taxon>
        <taxon>Euteleostomi</taxon>
        <taxon>Actinopterygii</taxon>
        <taxon>Neopterygii</taxon>
        <taxon>Holostei</taxon>
        <taxon>Semionotiformes</taxon>
        <taxon>Lepisosteidae</taxon>
        <taxon>Lepisosteus</taxon>
    </lineage>
</organism>
<dbReference type="PROSITE" id="PS50041">
    <property type="entry name" value="C_TYPE_LECTIN_2"/>
    <property type="match status" value="1"/>
</dbReference>
<keyword evidence="2" id="KW-0430">Lectin</keyword>
<reference evidence="9" key="1">
    <citation type="submission" date="2011-12" db="EMBL/GenBank/DDBJ databases">
        <title>The Draft Genome of Lepisosteus oculatus.</title>
        <authorList>
            <consortium name="The Broad Institute Genome Assembly &amp; Analysis Group"/>
            <consortium name="Computational R&amp;D Group"/>
            <consortium name="and Sequencing Platform"/>
            <person name="Di Palma F."/>
            <person name="Alfoldi J."/>
            <person name="Johnson J."/>
            <person name="Berlin A."/>
            <person name="Gnerre S."/>
            <person name="Jaffe D."/>
            <person name="MacCallum I."/>
            <person name="Young S."/>
            <person name="Walker B.J."/>
            <person name="Lander E.S."/>
            <person name="Lindblad-Toh K."/>
        </authorList>
    </citation>
    <scope>NUCLEOTIDE SEQUENCE [LARGE SCALE GENOMIC DNA]</scope>
</reference>
<evidence type="ECO:0000256" key="6">
    <source>
        <dbReference type="SAM" id="Phobius"/>
    </source>
</evidence>
<protein>
    <submittedName>
        <fullName evidence="8">C-type lectin domain family 7 member A-like</fullName>
    </submittedName>
</protein>
<name>W5ML52_LEPOC</name>
<evidence type="ECO:0000256" key="5">
    <source>
        <dbReference type="ARBA" id="ARBA00023157"/>
    </source>
</evidence>
<dbReference type="SUPFAM" id="SSF56436">
    <property type="entry name" value="C-type lectin-like"/>
    <property type="match status" value="1"/>
</dbReference>
<keyword evidence="4 6" id="KW-1133">Transmembrane helix</keyword>
<dbReference type="GeneTree" id="ENSGT00940000156296"/>
<evidence type="ECO:0000256" key="3">
    <source>
        <dbReference type="ARBA" id="ARBA00022968"/>
    </source>
</evidence>
<evidence type="ECO:0000259" key="7">
    <source>
        <dbReference type="PROSITE" id="PS50041"/>
    </source>
</evidence>
<evidence type="ECO:0000256" key="4">
    <source>
        <dbReference type="ARBA" id="ARBA00022989"/>
    </source>
</evidence>
<dbReference type="InParanoid" id="W5ML52"/>
<keyword evidence="9" id="KW-1185">Reference proteome</keyword>
<sequence>MEGDHGVFMGADTNKAQCASQEDIYTELLETKYDTYATVRETSRRRAEAQSRVSASTVRVEPNPSPYRLPALCLGLLCAVLLTVIIVQSAYLVKNSRDWESRLMKKEEEQRGICNNETQRCESGMDSYMEQLESFFCMDPSTGQRKQSCCPMGWKGGHSGSCYYINTADKGWESARSSCSSLGSHLVVIDDKKELDMLSTFISSGYYWIGLRRKNMGTSWSWVNGRTLNTTLLVIDDSYPGNCIVIHWSGSERKVHSDSCSEHLHWICERRQPWRGRTGMEGEKKENQ</sequence>
<dbReference type="InterPro" id="IPR033992">
    <property type="entry name" value="NKR-like_CTLD"/>
</dbReference>
<dbReference type="Gene3D" id="3.10.100.10">
    <property type="entry name" value="Mannose-Binding Protein A, subunit A"/>
    <property type="match status" value="1"/>
</dbReference>
<feature type="transmembrane region" description="Helical" evidence="6">
    <location>
        <begin position="69"/>
        <end position="93"/>
    </location>
</feature>
<dbReference type="Bgee" id="ENSLOCG00000007510">
    <property type="expression patterns" value="Expressed in heart and 11 other cell types or tissues"/>
</dbReference>
<keyword evidence="6" id="KW-0472">Membrane</keyword>
<dbReference type="OrthoDB" id="538816at2759"/>
<dbReference type="CDD" id="cd03593">
    <property type="entry name" value="CLECT_NK_receptors_like"/>
    <property type="match status" value="1"/>
</dbReference>
<dbReference type="PANTHER" id="PTHR46784">
    <property type="entry name" value="KILLER CELL LECTIN-LIKE RECEPTOR SUBFAMILY B MEMBER 1"/>
    <property type="match status" value="1"/>
</dbReference>
<dbReference type="AlphaFoldDB" id="W5ML52"/>
<dbReference type="GO" id="GO:0016020">
    <property type="term" value="C:membrane"/>
    <property type="evidence" value="ECO:0007669"/>
    <property type="project" value="UniProtKB-SubCell"/>
</dbReference>
<dbReference type="InterPro" id="IPR016187">
    <property type="entry name" value="CTDL_fold"/>
</dbReference>
<dbReference type="Proteomes" id="UP000018468">
    <property type="component" value="Linkage group LG26"/>
</dbReference>
<feature type="domain" description="C-type lectin" evidence="7">
    <location>
        <begin position="158"/>
        <end position="269"/>
    </location>
</feature>